<sequence>MADIYSAELNPGKLDVISAWLSKQSWAAEADVAPESLKKVTSYRFDDPEGKVGAEIHIVAAGDRVFQVPLTYRGVELAGADKHLISTMEHSILGTRWVYDGMGDPHFRQRLDHAIATAGTSAKQYRVDDEGNRIDEITDVAHAWGTGPLAGAGDVQVLYELNLDSPAEGSDAGLLLGRWAGQEAPVVLAVMV</sequence>
<protein>
    <recommendedName>
        <fullName evidence="5">Maltokinase N-terminal cap domain-containing protein</fullName>
    </recommendedName>
</protein>
<evidence type="ECO:0000313" key="6">
    <source>
        <dbReference type="EMBL" id="PCC42043.1"/>
    </source>
</evidence>
<evidence type="ECO:0000256" key="2">
    <source>
        <dbReference type="ARBA" id="ARBA00022741"/>
    </source>
</evidence>
<dbReference type="Proteomes" id="UP000218620">
    <property type="component" value="Unassembled WGS sequence"/>
</dbReference>
<keyword evidence="1" id="KW-0808">Transferase</keyword>
<dbReference type="Pfam" id="PF18085">
    <property type="entry name" value="Mak_N_cap"/>
    <property type="match status" value="1"/>
</dbReference>
<feature type="domain" description="Maltokinase N-terminal cap" evidence="5">
    <location>
        <begin position="20"/>
        <end position="104"/>
    </location>
</feature>
<reference evidence="6 7" key="1">
    <citation type="journal article" date="2017" name="Elife">
        <title>Extensive horizontal gene transfer in cheese-associated bacteria.</title>
        <authorList>
            <person name="Bonham K.S."/>
            <person name="Wolfe B.E."/>
            <person name="Dutton R.J."/>
        </authorList>
    </citation>
    <scope>NUCLEOTIDE SEQUENCE [LARGE SCALE GENOMIC DNA]</scope>
    <source>
        <strain evidence="6 7">962_8</strain>
    </source>
</reference>
<keyword evidence="4" id="KW-0067">ATP-binding</keyword>
<dbReference type="AlphaFoldDB" id="A0A2A3YRX9"/>
<evidence type="ECO:0000256" key="4">
    <source>
        <dbReference type="ARBA" id="ARBA00022840"/>
    </source>
</evidence>
<organism evidence="6 7">
    <name type="scientific">Brevibacterium aurantiacum</name>
    <dbReference type="NCBI Taxonomy" id="273384"/>
    <lineage>
        <taxon>Bacteria</taxon>
        <taxon>Bacillati</taxon>
        <taxon>Actinomycetota</taxon>
        <taxon>Actinomycetes</taxon>
        <taxon>Micrococcales</taxon>
        <taxon>Brevibacteriaceae</taxon>
        <taxon>Brevibacterium</taxon>
    </lineage>
</organism>
<keyword evidence="2" id="KW-0547">Nucleotide-binding</keyword>
<dbReference type="EMBL" id="NRGQ01000022">
    <property type="protein sequence ID" value="PCC42043.1"/>
    <property type="molecule type" value="Genomic_DNA"/>
</dbReference>
<evidence type="ECO:0000256" key="1">
    <source>
        <dbReference type="ARBA" id="ARBA00022679"/>
    </source>
</evidence>
<proteinExistence type="predicted"/>
<gene>
    <name evidence="6" type="ORF">CIK65_13880</name>
</gene>
<dbReference type="GO" id="GO:0005524">
    <property type="term" value="F:ATP binding"/>
    <property type="evidence" value="ECO:0007669"/>
    <property type="project" value="UniProtKB-KW"/>
</dbReference>
<evidence type="ECO:0000313" key="7">
    <source>
        <dbReference type="Proteomes" id="UP000218620"/>
    </source>
</evidence>
<accession>A0A2A3YRX9</accession>
<dbReference type="GO" id="GO:0016301">
    <property type="term" value="F:kinase activity"/>
    <property type="evidence" value="ECO:0007669"/>
    <property type="project" value="UniProtKB-KW"/>
</dbReference>
<name>A0A2A3YRX9_BREAU</name>
<dbReference type="InterPro" id="IPR040999">
    <property type="entry name" value="Mak_N_cap"/>
</dbReference>
<keyword evidence="3" id="KW-0418">Kinase</keyword>
<comment type="caution">
    <text evidence="6">The sequence shown here is derived from an EMBL/GenBank/DDBJ whole genome shotgun (WGS) entry which is preliminary data.</text>
</comment>
<dbReference type="RefSeq" id="WP_096178820.1">
    <property type="nucleotide sequence ID" value="NZ_NRGQ01000022.1"/>
</dbReference>
<evidence type="ECO:0000259" key="5">
    <source>
        <dbReference type="Pfam" id="PF18085"/>
    </source>
</evidence>
<evidence type="ECO:0000256" key="3">
    <source>
        <dbReference type="ARBA" id="ARBA00022777"/>
    </source>
</evidence>